<accession>A0A5D2C823</accession>
<dbReference type="InterPro" id="IPR011990">
    <property type="entry name" value="TPR-like_helical_dom_sf"/>
</dbReference>
<dbReference type="EMBL" id="CM017706">
    <property type="protein sequence ID" value="TYG64838.1"/>
    <property type="molecule type" value="Genomic_DNA"/>
</dbReference>
<dbReference type="Proteomes" id="UP000323506">
    <property type="component" value="Chromosome D06"/>
</dbReference>
<dbReference type="PANTHER" id="PTHR47941">
    <property type="entry name" value="PENTATRICOPEPTIDE REPEAT-CONTAINING PROTEIN 3, MITOCHONDRIAL"/>
    <property type="match status" value="1"/>
</dbReference>
<comment type="similarity">
    <text evidence="1">Belongs to the PPR family. P subfamily.</text>
</comment>
<evidence type="ECO:0008006" key="6">
    <source>
        <dbReference type="Google" id="ProtNLM"/>
    </source>
</evidence>
<name>A0A5D2C823_GOSDA</name>
<keyword evidence="5" id="KW-1185">Reference proteome</keyword>
<sequence>MRCCLEDAQELFDKMPEKGCLPNEFSFGILVRGYCRVGLANKGLELLDEMEVLGFCLTELKTSDVEKLVERMREDGLFPDVVTFNARISALCSAGKVLEASRIFRDMQIDEALGLPRPNVITYNLMFEGFCKQGMLVEAKALVESMEKNGDLMNLDSYNIWFLGLLRNSKLVEAQLVLKDMVDKCVEPNIYSYNIVMDGLCKNEMLSDARMVMGFIVKSGLSPDTVTYSTLLHGYCRKGKLSKANAILNEMIRNGCGKILEAEELLQKMNEKGYGVDAVTCNIVIDGLCKSGKLDKAMEIAHEVWTRGSAALGNLGNSFIGLVDNVSRSMRCILDTGKIDEAKKKFREMMGKNLQPDSLCKNGKIQDTTSILDDMLQMGINSNISTFRMFVEAFCKGSDFGIAKELFEISLYM</sequence>
<protein>
    <recommendedName>
        <fullName evidence="6">Pentacotripeptide-repeat region of PRORP domain-containing protein</fullName>
    </recommendedName>
</protein>
<feature type="repeat" description="PPR" evidence="3">
    <location>
        <begin position="277"/>
        <end position="311"/>
    </location>
</feature>
<feature type="repeat" description="PPR" evidence="3">
    <location>
        <begin position="80"/>
        <end position="110"/>
    </location>
</feature>
<feature type="non-terminal residue" evidence="4">
    <location>
        <position position="413"/>
    </location>
</feature>
<reference evidence="4 5" key="1">
    <citation type="submission" date="2019-06" db="EMBL/GenBank/DDBJ databases">
        <title>WGS assembly of Gossypium darwinii.</title>
        <authorList>
            <person name="Chen Z.J."/>
            <person name="Sreedasyam A."/>
            <person name="Ando A."/>
            <person name="Song Q."/>
            <person name="De L."/>
            <person name="Hulse-Kemp A."/>
            <person name="Ding M."/>
            <person name="Ye W."/>
            <person name="Kirkbride R."/>
            <person name="Jenkins J."/>
            <person name="Plott C."/>
            <person name="Lovell J."/>
            <person name="Lin Y.-M."/>
            <person name="Vaughn R."/>
            <person name="Liu B."/>
            <person name="Li W."/>
            <person name="Simpson S."/>
            <person name="Scheffler B."/>
            <person name="Saski C."/>
            <person name="Grover C."/>
            <person name="Hu G."/>
            <person name="Conover J."/>
            <person name="Carlson J."/>
            <person name="Shu S."/>
            <person name="Boston L."/>
            <person name="Williams M."/>
            <person name="Peterson D."/>
            <person name="Mcgee K."/>
            <person name="Jones D."/>
            <person name="Wendel J."/>
            <person name="Stelly D."/>
            <person name="Grimwood J."/>
            <person name="Schmutz J."/>
        </authorList>
    </citation>
    <scope>NUCLEOTIDE SEQUENCE [LARGE SCALE GENOMIC DNA]</scope>
    <source>
        <strain evidence="4">1808015.09</strain>
    </source>
</reference>
<organism evidence="4 5">
    <name type="scientific">Gossypium darwinii</name>
    <name type="common">Darwin's cotton</name>
    <name type="synonym">Gossypium barbadense var. darwinii</name>
    <dbReference type="NCBI Taxonomy" id="34276"/>
    <lineage>
        <taxon>Eukaryota</taxon>
        <taxon>Viridiplantae</taxon>
        <taxon>Streptophyta</taxon>
        <taxon>Embryophyta</taxon>
        <taxon>Tracheophyta</taxon>
        <taxon>Spermatophyta</taxon>
        <taxon>Magnoliopsida</taxon>
        <taxon>eudicotyledons</taxon>
        <taxon>Gunneridae</taxon>
        <taxon>Pentapetalae</taxon>
        <taxon>rosids</taxon>
        <taxon>malvids</taxon>
        <taxon>Malvales</taxon>
        <taxon>Malvaceae</taxon>
        <taxon>Malvoideae</taxon>
        <taxon>Gossypium</taxon>
    </lineage>
</organism>
<proteinExistence type="inferred from homology"/>
<evidence type="ECO:0000256" key="2">
    <source>
        <dbReference type="ARBA" id="ARBA00022737"/>
    </source>
</evidence>
<gene>
    <name evidence="4" type="ORF">ES288_D06G138900v1</name>
</gene>
<evidence type="ECO:0000256" key="3">
    <source>
        <dbReference type="PROSITE-ProRule" id="PRU00708"/>
    </source>
</evidence>
<dbReference type="Pfam" id="PF01535">
    <property type="entry name" value="PPR"/>
    <property type="match status" value="1"/>
</dbReference>
<feature type="repeat" description="PPR" evidence="3">
    <location>
        <begin position="224"/>
        <end position="258"/>
    </location>
</feature>
<dbReference type="PROSITE" id="PS51375">
    <property type="entry name" value="PPR"/>
    <property type="match status" value="6"/>
</dbReference>
<evidence type="ECO:0000256" key="1">
    <source>
        <dbReference type="ARBA" id="ARBA00007626"/>
    </source>
</evidence>
<keyword evidence="2" id="KW-0677">Repeat</keyword>
<dbReference type="AlphaFoldDB" id="A0A5D2C823"/>
<evidence type="ECO:0000313" key="5">
    <source>
        <dbReference type="Proteomes" id="UP000323506"/>
    </source>
</evidence>
<dbReference type="Pfam" id="PF12854">
    <property type="entry name" value="PPR_1"/>
    <property type="match status" value="3"/>
</dbReference>
<feature type="repeat" description="PPR" evidence="3">
    <location>
        <begin position="119"/>
        <end position="153"/>
    </location>
</feature>
<dbReference type="InterPro" id="IPR002885">
    <property type="entry name" value="PPR_rpt"/>
</dbReference>
<dbReference type="Pfam" id="PF13041">
    <property type="entry name" value="PPR_2"/>
    <property type="match status" value="2"/>
</dbReference>
<dbReference type="NCBIfam" id="TIGR00756">
    <property type="entry name" value="PPR"/>
    <property type="match status" value="6"/>
</dbReference>
<evidence type="ECO:0000313" key="4">
    <source>
        <dbReference type="EMBL" id="TYG64838.1"/>
    </source>
</evidence>
<feature type="repeat" description="PPR" evidence="3">
    <location>
        <begin position="189"/>
        <end position="223"/>
    </location>
</feature>
<dbReference type="Gene3D" id="1.25.40.10">
    <property type="entry name" value="Tetratricopeptide repeat domain"/>
    <property type="match status" value="6"/>
</dbReference>
<feature type="repeat" description="PPR" evidence="3">
    <location>
        <begin position="23"/>
        <end position="57"/>
    </location>
</feature>